<comment type="caution">
    <text evidence="2">The sequence shown here is derived from an EMBL/GenBank/DDBJ whole genome shotgun (WGS) entry which is preliminary data.</text>
</comment>
<dbReference type="Gene3D" id="3.50.50.60">
    <property type="entry name" value="FAD/NAD(P)-binding domain"/>
    <property type="match status" value="2"/>
</dbReference>
<dbReference type="GO" id="GO:0016787">
    <property type="term" value="F:hydrolase activity"/>
    <property type="evidence" value="ECO:0007669"/>
    <property type="project" value="UniProtKB-KW"/>
</dbReference>
<reference evidence="2" key="1">
    <citation type="journal article" date="2014" name="Int. J. Syst. Evol. Microbiol.">
        <title>Complete genome sequence of Corynebacterium casei LMG S-19264T (=DSM 44701T), isolated from a smear-ripened cheese.</title>
        <authorList>
            <consortium name="US DOE Joint Genome Institute (JGI-PGF)"/>
            <person name="Walter F."/>
            <person name="Albersmeier A."/>
            <person name="Kalinowski J."/>
            <person name="Ruckert C."/>
        </authorList>
    </citation>
    <scope>NUCLEOTIDE SEQUENCE</scope>
    <source>
        <strain evidence="2">VKM B-2347</strain>
    </source>
</reference>
<dbReference type="PANTHER" id="PTHR40254">
    <property type="entry name" value="BLR0577 PROTEIN"/>
    <property type="match status" value="1"/>
</dbReference>
<dbReference type="EMBL" id="BSFI01000007">
    <property type="protein sequence ID" value="GLK67953.1"/>
    <property type="molecule type" value="Genomic_DNA"/>
</dbReference>
<dbReference type="SUPFAM" id="SSF51905">
    <property type="entry name" value="FAD/NAD(P)-binding domain"/>
    <property type="match status" value="1"/>
</dbReference>
<gene>
    <name evidence="2" type="ORF">GCM10008179_15910</name>
</gene>
<name>A0A9W6J1E1_9HYPH</name>
<dbReference type="AlphaFoldDB" id="A0A9W6J1E1"/>
<dbReference type="PANTHER" id="PTHR40254:SF1">
    <property type="entry name" value="BLR0577 PROTEIN"/>
    <property type="match status" value="1"/>
</dbReference>
<keyword evidence="2" id="KW-0378">Hydrolase</keyword>
<evidence type="ECO:0000313" key="3">
    <source>
        <dbReference type="Proteomes" id="UP001143372"/>
    </source>
</evidence>
<proteinExistence type="predicted"/>
<dbReference type="InterPro" id="IPR038732">
    <property type="entry name" value="HpyO/CreE_NAD-binding"/>
</dbReference>
<reference evidence="2" key="2">
    <citation type="submission" date="2023-01" db="EMBL/GenBank/DDBJ databases">
        <authorList>
            <person name="Sun Q."/>
            <person name="Evtushenko L."/>
        </authorList>
    </citation>
    <scope>NUCLEOTIDE SEQUENCE</scope>
    <source>
        <strain evidence="2">VKM B-2347</strain>
    </source>
</reference>
<keyword evidence="3" id="KW-1185">Reference proteome</keyword>
<dbReference type="InterPro" id="IPR052189">
    <property type="entry name" value="L-asp_N-monooxygenase_NS-form"/>
</dbReference>
<dbReference type="RefSeq" id="WP_271168192.1">
    <property type="nucleotide sequence ID" value="NZ_BSFI01000007.1"/>
</dbReference>
<organism evidence="2 3">
    <name type="scientific">Hansschlegelia plantiphila</name>
    <dbReference type="NCBI Taxonomy" id="374655"/>
    <lineage>
        <taxon>Bacteria</taxon>
        <taxon>Pseudomonadati</taxon>
        <taxon>Pseudomonadota</taxon>
        <taxon>Alphaproteobacteria</taxon>
        <taxon>Hyphomicrobiales</taxon>
        <taxon>Methylopilaceae</taxon>
        <taxon>Hansschlegelia</taxon>
    </lineage>
</organism>
<evidence type="ECO:0000313" key="2">
    <source>
        <dbReference type="EMBL" id="GLK67953.1"/>
    </source>
</evidence>
<evidence type="ECO:0000259" key="1">
    <source>
        <dbReference type="Pfam" id="PF13454"/>
    </source>
</evidence>
<dbReference type="Pfam" id="PF13454">
    <property type="entry name" value="NAD_binding_9"/>
    <property type="match status" value="1"/>
</dbReference>
<dbReference type="Proteomes" id="UP001143372">
    <property type="component" value="Unassembled WGS sequence"/>
</dbReference>
<sequence>MNAAAGPFRDGRRDDAPTVAIVGGGFTGAAVAHQLARRAPGAFRIVVIEPRERLGAGVAYSTPNPAHRINVPASRMTLIQSDPCHFDRWLKADGALGNDPEALLPDRRAFPSRSVFGRYVAETIEPYLLAGQIEHLCARASAIGGDPAAGYDIALSDGGALRADYVVLAASHPAPSLLPAFRPIADDPRLVQDTQPRGSLDGVATDARVLIVGTGLTMADIVASLDARGHRGPIVAVSRRGLLSRGHAETPGDEYGVFSDPPSRTAIAILRRIRRTVAAARAEGRPWQHVLDAVRAQGHAIWANLPESERRKIVRRLRPFWDVHRFRVAPQVEAVLRRRREEGSLEIVVGEPVSSAASADGISVTLRRRGGATEIRTFDAVMLATGPGHRSLVHDDPLISGLAKAGVIGLDTVGLGLAVDPQNRAIGADGSASPTFWIAGPLARGSVGELMGLPEVARHAEAVAGDIVKTAAFGWDHAAA</sequence>
<protein>
    <submittedName>
        <fullName evidence="2">Hydroxyacylglutathione hydrolase</fullName>
    </submittedName>
</protein>
<accession>A0A9W6J1E1</accession>
<feature type="domain" description="FAD-dependent urate hydroxylase HpyO/Asp monooxygenase CreE-like FAD/NAD(P)-binding" evidence="1">
    <location>
        <begin position="20"/>
        <end position="172"/>
    </location>
</feature>
<dbReference type="InterPro" id="IPR036188">
    <property type="entry name" value="FAD/NAD-bd_sf"/>
</dbReference>